<keyword evidence="4" id="KW-0249">Electron transport</keyword>
<dbReference type="GO" id="GO:0009055">
    <property type="term" value="F:electron transfer activity"/>
    <property type="evidence" value="ECO:0007669"/>
    <property type="project" value="InterPro"/>
</dbReference>
<dbReference type="KEGG" id="pgv:SL003B_2702"/>
<dbReference type="STRING" id="991905.SL003B_2702"/>
<keyword evidence="5 6" id="KW-0408">Iron</keyword>
<evidence type="ECO:0000256" key="6">
    <source>
        <dbReference type="PROSITE-ProRule" id="PRU00433"/>
    </source>
</evidence>
<dbReference type="AlphaFoldDB" id="F2J566"/>
<evidence type="ECO:0000256" key="3">
    <source>
        <dbReference type="ARBA" id="ARBA00022723"/>
    </source>
</evidence>
<evidence type="ECO:0000313" key="10">
    <source>
        <dbReference type="Proteomes" id="UP000008130"/>
    </source>
</evidence>
<feature type="chain" id="PRO_5003284068" evidence="7">
    <location>
        <begin position="39"/>
        <end position="249"/>
    </location>
</feature>
<dbReference type="Pfam" id="PF00034">
    <property type="entry name" value="Cytochrom_C"/>
    <property type="match status" value="2"/>
</dbReference>
<name>F2J566_POLGS</name>
<dbReference type="PROSITE" id="PS51007">
    <property type="entry name" value="CYTC"/>
    <property type="match status" value="2"/>
</dbReference>
<gene>
    <name evidence="9" type="ordered locus">SL003B_2702</name>
</gene>
<dbReference type="GO" id="GO:0046872">
    <property type="term" value="F:metal ion binding"/>
    <property type="evidence" value="ECO:0007669"/>
    <property type="project" value="UniProtKB-KW"/>
</dbReference>
<evidence type="ECO:0000256" key="5">
    <source>
        <dbReference type="ARBA" id="ARBA00023004"/>
    </source>
</evidence>
<protein>
    <submittedName>
        <fullName evidence="9">Cytochrome c subfamily, putative</fullName>
    </submittedName>
</protein>
<dbReference type="SUPFAM" id="SSF46626">
    <property type="entry name" value="Cytochrome c"/>
    <property type="match status" value="2"/>
</dbReference>
<dbReference type="Gene3D" id="1.10.760.10">
    <property type="entry name" value="Cytochrome c-like domain"/>
    <property type="match status" value="2"/>
</dbReference>
<dbReference type="PANTHER" id="PTHR11961">
    <property type="entry name" value="CYTOCHROME C"/>
    <property type="match status" value="1"/>
</dbReference>
<dbReference type="GO" id="GO:0020037">
    <property type="term" value="F:heme binding"/>
    <property type="evidence" value="ECO:0007669"/>
    <property type="project" value="InterPro"/>
</dbReference>
<evidence type="ECO:0000256" key="2">
    <source>
        <dbReference type="ARBA" id="ARBA00022617"/>
    </source>
</evidence>
<dbReference type="InterPro" id="IPR002327">
    <property type="entry name" value="Cyt_c_1A/1B"/>
</dbReference>
<evidence type="ECO:0000259" key="8">
    <source>
        <dbReference type="PROSITE" id="PS51007"/>
    </source>
</evidence>
<accession>F2J566</accession>
<dbReference type="InterPro" id="IPR009056">
    <property type="entry name" value="Cyt_c-like_dom"/>
</dbReference>
<feature type="domain" description="Cytochrome c" evidence="8">
    <location>
        <begin position="171"/>
        <end position="247"/>
    </location>
</feature>
<dbReference type="OrthoDB" id="9805828at2"/>
<dbReference type="eggNOG" id="COG3474">
    <property type="taxonomic scope" value="Bacteria"/>
</dbReference>
<dbReference type="RefSeq" id="WP_013653439.1">
    <property type="nucleotide sequence ID" value="NC_015259.1"/>
</dbReference>
<evidence type="ECO:0000256" key="1">
    <source>
        <dbReference type="ARBA" id="ARBA00022448"/>
    </source>
</evidence>
<feature type="domain" description="Cytochrome c" evidence="8">
    <location>
        <begin position="41"/>
        <end position="144"/>
    </location>
</feature>
<keyword evidence="10" id="KW-1185">Reference proteome</keyword>
<organism evidence="9 10">
    <name type="scientific">Polymorphum gilvum (strain LMG 25793 / CGMCC 1.9160 / SL003B-26A1)</name>
    <dbReference type="NCBI Taxonomy" id="991905"/>
    <lineage>
        <taxon>Bacteria</taxon>
        <taxon>Pseudomonadati</taxon>
        <taxon>Pseudomonadota</taxon>
        <taxon>Alphaproteobacteria</taxon>
        <taxon>Rhodobacterales</taxon>
        <taxon>Paracoccaceae</taxon>
        <taxon>Polymorphum</taxon>
    </lineage>
</organism>
<evidence type="ECO:0000256" key="7">
    <source>
        <dbReference type="SAM" id="SignalP"/>
    </source>
</evidence>
<dbReference type="PRINTS" id="PR00604">
    <property type="entry name" value="CYTCHRMECIAB"/>
</dbReference>
<dbReference type="Proteomes" id="UP000008130">
    <property type="component" value="Chromosome"/>
</dbReference>
<keyword evidence="1" id="KW-0813">Transport</keyword>
<proteinExistence type="predicted"/>
<reference evidence="9 10" key="1">
    <citation type="journal article" date="2011" name="J. Bacteriol.">
        <title>Complete genome sequence of Polymorphum gilvum SL003B-26A1T, a crude oil-degrading bacterium from oil-polluted saline soil.</title>
        <authorList>
            <person name="Li S.G."/>
            <person name="Tang Y.Q."/>
            <person name="Nie Y."/>
            <person name="Cai M."/>
            <person name="Wu X.L."/>
        </authorList>
    </citation>
    <scope>NUCLEOTIDE SEQUENCE [LARGE SCALE GENOMIC DNA]</scope>
    <source>
        <strain evidence="10">LMG 25793 / CGMCC 1.9160 / SL003B-26A1</strain>
    </source>
</reference>
<dbReference type="HOGENOM" id="CLU_1179572_0_0_5"/>
<evidence type="ECO:0000313" key="9">
    <source>
        <dbReference type="EMBL" id="ADZ71125.1"/>
    </source>
</evidence>
<feature type="signal peptide" evidence="7">
    <location>
        <begin position="1"/>
        <end position="38"/>
    </location>
</feature>
<evidence type="ECO:0000256" key="4">
    <source>
        <dbReference type="ARBA" id="ARBA00022982"/>
    </source>
</evidence>
<dbReference type="InterPro" id="IPR036909">
    <property type="entry name" value="Cyt_c-like_dom_sf"/>
</dbReference>
<sequence>MRNLAAGAAARRHARRSSLRPGPIAAILTLLSASPVLAGEADAARGETLYKACKTCHQIGDGARNGVGPHLDALFGRVAGSLDGFKYSSAMKAKGAAGLAWDEATLDAYLAKPQALVPGTRMSFRGMQAEHDRADLIAYLKAASAGEPSANGDNPAPARPEMGAAAMALAGDPAYGEYLSSECVTCHQITGRADGIPSIIGWPKEAFIRALFEYKTNVRSHQVMKNMTVNLGNEEIAALAAYFGSIEPK</sequence>
<dbReference type="PATRIC" id="fig|991905.3.peg.2768"/>
<dbReference type="EMBL" id="CP002568">
    <property type="protein sequence ID" value="ADZ71125.1"/>
    <property type="molecule type" value="Genomic_DNA"/>
</dbReference>
<keyword evidence="2 6" id="KW-0349">Heme</keyword>
<dbReference type="eggNOG" id="COG2863">
    <property type="taxonomic scope" value="Bacteria"/>
</dbReference>
<keyword evidence="3 6" id="KW-0479">Metal-binding</keyword>
<keyword evidence="7" id="KW-0732">Signal</keyword>